<feature type="transmembrane region" description="Helical" evidence="2">
    <location>
        <begin position="96"/>
        <end position="114"/>
    </location>
</feature>
<evidence type="ECO:0000313" key="4">
    <source>
        <dbReference type="Proteomes" id="UP000076842"/>
    </source>
</evidence>
<dbReference type="PANTHER" id="PTHR28112:SF1">
    <property type="entry name" value="SRP-INDEPENDENT TARGETING PROTEIN 3"/>
    <property type="match status" value="1"/>
</dbReference>
<keyword evidence="2" id="KW-1133">Transmembrane helix</keyword>
<feature type="region of interest" description="Disordered" evidence="1">
    <location>
        <begin position="166"/>
        <end position="186"/>
    </location>
</feature>
<evidence type="ECO:0000313" key="3">
    <source>
        <dbReference type="EMBL" id="KZT57942.1"/>
    </source>
</evidence>
<keyword evidence="2" id="KW-0812">Transmembrane</keyword>
<dbReference type="GO" id="GO:0045047">
    <property type="term" value="P:protein targeting to ER"/>
    <property type="evidence" value="ECO:0007669"/>
    <property type="project" value="InterPro"/>
</dbReference>
<keyword evidence="4" id="KW-1185">Reference proteome</keyword>
<accession>A0A165GDR8</accession>
<dbReference type="Pfam" id="PF10032">
    <property type="entry name" value="Pho88"/>
    <property type="match status" value="1"/>
</dbReference>
<feature type="transmembrane region" description="Helical" evidence="2">
    <location>
        <begin position="29"/>
        <end position="50"/>
    </location>
</feature>
<organism evidence="3 4">
    <name type="scientific">Calocera cornea HHB12733</name>
    <dbReference type="NCBI Taxonomy" id="1353952"/>
    <lineage>
        <taxon>Eukaryota</taxon>
        <taxon>Fungi</taxon>
        <taxon>Dikarya</taxon>
        <taxon>Basidiomycota</taxon>
        <taxon>Agaricomycotina</taxon>
        <taxon>Dacrymycetes</taxon>
        <taxon>Dacrymycetales</taxon>
        <taxon>Dacrymycetaceae</taxon>
        <taxon>Calocera</taxon>
    </lineage>
</organism>
<dbReference type="InParanoid" id="A0A165GDR8"/>
<dbReference type="Proteomes" id="UP000076842">
    <property type="component" value="Unassembled WGS sequence"/>
</dbReference>
<dbReference type="STRING" id="1353952.A0A165GDR8"/>
<dbReference type="InterPro" id="IPR012098">
    <property type="entry name" value="SND3_fun"/>
</dbReference>
<proteinExistence type="predicted"/>
<gene>
    <name evidence="3" type="ORF">CALCODRAFT_495606</name>
</gene>
<dbReference type="EMBL" id="KV423957">
    <property type="protein sequence ID" value="KZT57942.1"/>
    <property type="molecule type" value="Genomic_DNA"/>
</dbReference>
<dbReference type="GO" id="GO:0005783">
    <property type="term" value="C:endoplasmic reticulum"/>
    <property type="evidence" value="ECO:0007669"/>
    <property type="project" value="InterPro"/>
</dbReference>
<protein>
    <submittedName>
        <fullName evidence="3">Inorganic phosphate transporter</fullName>
    </submittedName>
</protein>
<dbReference type="AlphaFoldDB" id="A0A165GDR8"/>
<feature type="compositionally biased region" description="Basic and acidic residues" evidence="1">
    <location>
        <begin position="172"/>
        <end position="186"/>
    </location>
</feature>
<dbReference type="PANTHER" id="PTHR28112">
    <property type="entry name" value="SRP-INDEPENDENT TARGETING PROTEIN 3"/>
    <property type="match status" value="1"/>
</dbReference>
<keyword evidence="2" id="KW-0472">Membrane</keyword>
<dbReference type="OrthoDB" id="18139at2759"/>
<dbReference type="PIRSF" id="PIRSF008756">
    <property type="entry name" value="P_tr_PHO88"/>
    <property type="match status" value="1"/>
</dbReference>
<dbReference type="GO" id="GO:0005739">
    <property type="term" value="C:mitochondrion"/>
    <property type="evidence" value="ECO:0007669"/>
    <property type="project" value="TreeGrafter"/>
</dbReference>
<reference evidence="3 4" key="1">
    <citation type="journal article" date="2016" name="Mol. Biol. Evol.">
        <title>Comparative Genomics of Early-Diverging Mushroom-Forming Fungi Provides Insights into the Origins of Lignocellulose Decay Capabilities.</title>
        <authorList>
            <person name="Nagy L.G."/>
            <person name="Riley R."/>
            <person name="Tritt A."/>
            <person name="Adam C."/>
            <person name="Daum C."/>
            <person name="Floudas D."/>
            <person name="Sun H."/>
            <person name="Yadav J.S."/>
            <person name="Pangilinan J."/>
            <person name="Larsson K.H."/>
            <person name="Matsuura K."/>
            <person name="Barry K."/>
            <person name="Labutti K."/>
            <person name="Kuo R."/>
            <person name="Ohm R.A."/>
            <person name="Bhattacharya S.S."/>
            <person name="Shirouzu T."/>
            <person name="Yoshinaga Y."/>
            <person name="Martin F.M."/>
            <person name="Grigoriev I.V."/>
            <person name="Hibbett D.S."/>
        </authorList>
    </citation>
    <scope>NUCLEOTIDE SEQUENCE [LARGE SCALE GENOMIC DNA]</scope>
    <source>
        <strain evidence="3 4">HHB12733</strain>
    </source>
</reference>
<name>A0A165GDR8_9BASI</name>
<sequence>MNAQVANLALSLGAMQVARKIPMDSDPQILLYVRAGYIAAQLLCLAVYYYTSMKIKQKNDQTVLKYVEPKNPMSPDSGGLVTTTVRDYDLGEVSKLVRGVYMGVAMMAVLHLYMKFNPPLFVQALTGLKGIYDAKPVQIHLFGKAATGDLKRPFKVGGMFGAAADPATDAASIKEAESKPAPKKDE</sequence>
<evidence type="ECO:0000256" key="2">
    <source>
        <dbReference type="SAM" id="Phobius"/>
    </source>
</evidence>
<evidence type="ECO:0000256" key="1">
    <source>
        <dbReference type="SAM" id="MobiDB-lite"/>
    </source>
</evidence>